<gene>
    <name evidence="1" type="ORF">BDN71DRAFT_1380166</name>
</gene>
<accession>A0A9P6DJT1</accession>
<comment type="caution">
    <text evidence="1">The sequence shown here is derived from an EMBL/GenBank/DDBJ whole genome shotgun (WGS) entry which is preliminary data.</text>
</comment>
<reference evidence="1" key="1">
    <citation type="submission" date="2020-11" db="EMBL/GenBank/DDBJ databases">
        <authorList>
            <consortium name="DOE Joint Genome Institute"/>
            <person name="Ahrendt S."/>
            <person name="Riley R."/>
            <person name="Andreopoulos W."/>
            <person name="Labutti K."/>
            <person name="Pangilinan J."/>
            <person name="Ruiz-Duenas F.J."/>
            <person name="Barrasa J.M."/>
            <person name="Sanchez-Garcia M."/>
            <person name="Camarero S."/>
            <person name="Miyauchi S."/>
            <person name="Serrano A."/>
            <person name="Linde D."/>
            <person name="Babiker R."/>
            <person name="Drula E."/>
            <person name="Ayuso-Fernandez I."/>
            <person name="Pacheco R."/>
            <person name="Padilla G."/>
            <person name="Ferreira P."/>
            <person name="Barriuso J."/>
            <person name="Kellner H."/>
            <person name="Castanera R."/>
            <person name="Alfaro M."/>
            <person name="Ramirez L."/>
            <person name="Pisabarro A.G."/>
            <person name="Kuo A."/>
            <person name="Tritt A."/>
            <person name="Lipzen A."/>
            <person name="He G."/>
            <person name="Yan M."/>
            <person name="Ng V."/>
            <person name="Cullen D."/>
            <person name="Martin F."/>
            <person name="Rosso M.-N."/>
            <person name="Henrissat B."/>
            <person name="Hibbett D."/>
            <person name="Martinez A.T."/>
            <person name="Grigoriev I.V."/>
        </authorList>
    </citation>
    <scope>NUCLEOTIDE SEQUENCE</scope>
    <source>
        <strain evidence="1">ATCC 90797</strain>
    </source>
</reference>
<dbReference type="AlphaFoldDB" id="A0A9P6DJT1"/>
<organism evidence="1 2">
    <name type="scientific">Pleurotus eryngii</name>
    <name type="common">Boletus of the steppes</name>
    <dbReference type="NCBI Taxonomy" id="5323"/>
    <lineage>
        <taxon>Eukaryota</taxon>
        <taxon>Fungi</taxon>
        <taxon>Dikarya</taxon>
        <taxon>Basidiomycota</taxon>
        <taxon>Agaricomycotina</taxon>
        <taxon>Agaricomycetes</taxon>
        <taxon>Agaricomycetidae</taxon>
        <taxon>Agaricales</taxon>
        <taxon>Pleurotineae</taxon>
        <taxon>Pleurotaceae</taxon>
        <taxon>Pleurotus</taxon>
    </lineage>
</organism>
<dbReference type="Proteomes" id="UP000807025">
    <property type="component" value="Unassembled WGS sequence"/>
</dbReference>
<keyword evidence="2" id="KW-1185">Reference proteome</keyword>
<name>A0A9P6DJT1_PLEER</name>
<dbReference type="EMBL" id="MU154523">
    <property type="protein sequence ID" value="KAF9501414.1"/>
    <property type="molecule type" value="Genomic_DNA"/>
</dbReference>
<dbReference type="OrthoDB" id="3187773at2759"/>
<evidence type="ECO:0000313" key="2">
    <source>
        <dbReference type="Proteomes" id="UP000807025"/>
    </source>
</evidence>
<proteinExistence type="predicted"/>
<sequence length="110" mass="12693">MSVVHLRLLFSFKHIGVTYPCTLVEWLDRVGQQPDPEMGLWVVKPDLHGCNEDAFCTVVHLDCLLCAAHLVPVFGHRFLPSGFKHQYSLDSFHAFFVNKYIDYHTFELLS</sequence>
<evidence type="ECO:0000313" key="1">
    <source>
        <dbReference type="EMBL" id="KAF9501414.1"/>
    </source>
</evidence>
<protein>
    <submittedName>
        <fullName evidence="1">Uncharacterized protein</fullName>
    </submittedName>
</protein>